<evidence type="ECO:0000313" key="14">
    <source>
        <dbReference type="Proteomes" id="UP000694941"/>
    </source>
</evidence>
<dbReference type="InterPro" id="IPR001873">
    <property type="entry name" value="ENaC"/>
</dbReference>
<reference evidence="15" key="1">
    <citation type="submission" date="2025-08" db="UniProtKB">
        <authorList>
            <consortium name="RefSeq"/>
        </authorList>
    </citation>
    <scope>IDENTIFICATION</scope>
    <source>
        <tissue evidence="15">Muscle</tissue>
    </source>
</reference>
<feature type="transmembrane region" description="Helical" evidence="13">
    <location>
        <begin position="73"/>
        <end position="92"/>
    </location>
</feature>
<keyword evidence="9 13" id="KW-0472">Membrane</keyword>
<dbReference type="Gene3D" id="1.10.287.770">
    <property type="entry name" value="YojJ-like"/>
    <property type="match status" value="1"/>
</dbReference>
<keyword evidence="3 12" id="KW-0813">Transport</keyword>
<keyword evidence="5 12" id="KW-0812">Transmembrane</keyword>
<evidence type="ECO:0000256" key="2">
    <source>
        <dbReference type="ARBA" id="ARBA00007193"/>
    </source>
</evidence>
<dbReference type="Proteomes" id="UP000694941">
    <property type="component" value="Unplaced"/>
</dbReference>
<keyword evidence="4 12" id="KW-0894">Sodium channel</keyword>
<evidence type="ECO:0000313" key="15">
    <source>
        <dbReference type="RefSeq" id="XP_022252045.1"/>
    </source>
</evidence>
<dbReference type="PANTHER" id="PTHR11690:SF248">
    <property type="entry name" value="PICKPOCKET 17, ISOFORM A"/>
    <property type="match status" value="1"/>
</dbReference>
<dbReference type="PANTHER" id="PTHR11690">
    <property type="entry name" value="AMILORIDE-SENSITIVE SODIUM CHANNEL-RELATED"/>
    <property type="match status" value="1"/>
</dbReference>
<gene>
    <name evidence="15" type="primary">LOC111087917</name>
</gene>
<dbReference type="Gene3D" id="1.10.287.820">
    <property type="entry name" value="Acid-sensing ion channel domain"/>
    <property type="match status" value="1"/>
</dbReference>
<evidence type="ECO:0000256" key="11">
    <source>
        <dbReference type="ARBA" id="ARBA00023303"/>
    </source>
</evidence>
<keyword evidence="14" id="KW-1185">Reference proteome</keyword>
<evidence type="ECO:0000256" key="3">
    <source>
        <dbReference type="ARBA" id="ARBA00022448"/>
    </source>
</evidence>
<evidence type="ECO:0000256" key="13">
    <source>
        <dbReference type="SAM" id="Phobius"/>
    </source>
</evidence>
<accession>A0ABM1T839</accession>
<evidence type="ECO:0000256" key="6">
    <source>
        <dbReference type="ARBA" id="ARBA00022989"/>
    </source>
</evidence>
<evidence type="ECO:0000256" key="8">
    <source>
        <dbReference type="ARBA" id="ARBA00023065"/>
    </source>
</evidence>
<evidence type="ECO:0000256" key="10">
    <source>
        <dbReference type="ARBA" id="ARBA00023201"/>
    </source>
</evidence>
<evidence type="ECO:0000256" key="4">
    <source>
        <dbReference type="ARBA" id="ARBA00022461"/>
    </source>
</evidence>
<evidence type="ECO:0000256" key="9">
    <source>
        <dbReference type="ARBA" id="ARBA00023136"/>
    </source>
</evidence>
<keyword evidence="7" id="KW-0915">Sodium</keyword>
<comment type="similarity">
    <text evidence="2 12">Belongs to the amiloride-sensitive sodium channel (TC 1.A.6) family.</text>
</comment>
<keyword evidence="6 13" id="KW-1133">Transmembrane helix</keyword>
<name>A0ABM1T839_LIMPO</name>
<organism evidence="14 15">
    <name type="scientific">Limulus polyphemus</name>
    <name type="common">Atlantic horseshoe crab</name>
    <dbReference type="NCBI Taxonomy" id="6850"/>
    <lineage>
        <taxon>Eukaryota</taxon>
        <taxon>Metazoa</taxon>
        <taxon>Ecdysozoa</taxon>
        <taxon>Arthropoda</taxon>
        <taxon>Chelicerata</taxon>
        <taxon>Merostomata</taxon>
        <taxon>Xiphosura</taxon>
        <taxon>Limulidae</taxon>
        <taxon>Limulus</taxon>
    </lineage>
</organism>
<protein>
    <submittedName>
        <fullName evidence="15">Amiloride-sensitive sodium channel subunit alpha-like</fullName>
    </submittedName>
</protein>
<dbReference type="GeneID" id="111087917"/>
<dbReference type="RefSeq" id="XP_022252045.1">
    <property type="nucleotide sequence ID" value="XM_022396337.1"/>
</dbReference>
<evidence type="ECO:0000256" key="1">
    <source>
        <dbReference type="ARBA" id="ARBA00004141"/>
    </source>
</evidence>
<evidence type="ECO:0000256" key="7">
    <source>
        <dbReference type="ARBA" id="ARBA00023053"/>
    </source>
</evidence>
<dbReference type="Pfam" id="PF00858">
    <property type="entry name" value="ASC"/>
    <property type="match status" value="2"/>
</dbReference>
<sequence>MKGLETESPPQYMAPPLMKHPSSAPIQAISQSSSRTKNFTNDVSYQEFFRNMLLNSSLNGVSKIGMSQNYVRSLVWTVVLITGIVGCVYQSLEFFRAYKQYPAVVQLEVQTERTLEFPAVTVCNLNTVRKTAFFCKLMPYLVKRKLCEEMNITVMNPRDLSRIQSIYDLEENVTISHFYLPAPYSDNCSDSVILNPADSRQKGGYTEERCRENCRQKTIREKCGCALPFFQKDPGTENCVFSTKYQAFDTCIKNVEPRCDCQRPCYKVHYSTTISSSNWPGGELNDYYRKIGFQNMEEARGNMTRLKVYYQTLDHLIYKNNPKYEPNEILSVLGGFTGLWLGVSLVALFECLENFVTTVSFFSKRQLVHRRLQNVQPVTNKVDKIRY</sequence>
<comment type="subcellular location">
    <subcellularLocation>
        <location evidence="1">Membrane</location>
        <topology evidence="1">Multi-pass membrane protein</topology>
    </subcellularLocation>
</comment>
<keyword evidence="10 12" id="KW-0739">Sodium transport</keyword>
<evidence type="ECO:0000256" key="12">
    <source>
        <dbReference type="RuleBase" id="RU000679"/>
    </source>
</evidence>
<evidence type="ECO:0000256" key="5">
    <source>
        <dbReference type="ARBA" id="ARBA00022692"/>
    </source>
</evidence>
<keyword evidence="8 12" id="KW-0406">Ion transport</keyword>
<proteinExistence type="inferred from homology"/>
<keyword evidence="11 12" id="KW-0407">Ion channel</keyword>